<dbReference type="CDD" id="cd07385">
    <property type="entry name" value="MPP_YkuE_C"/>
    <property type="match status" value="1"/>
</dbReference>
<feature type="transmembrane region" description="Helical" evidence="3">
    <location>
        <begin position="17"/>
        <end position="36"/>
    </location>
</feature>
<feature type="transmembrane region" description="Helical" evidence="3">
    <location>
        <begin position="101"/>
        <end position="125"/>
    </location>
</feature>
<proteinExistence type="predicted"/>
<keyword evidence="3" id="KW-0472">Membrane</keyword>
<reference evidence="5" key="1">
    <citation type="submission" date="2018-05" db="EMBL/GenBank/DDBJ databases">
        <authorList>
            <person name="Lanie J.A."/>
            <person name="Ng W.-L."/>
            <person name="Kazmierczak K.M."/>
            <person name="Andrzejewski T.M."/>
            <person name="Davidsen T.M."/>
            <person name="Wayne K.J."/>
            <person name="Tettelin H."/>
            <person name="Glass J.I."/>
            <person name="Rusch D."/>
            <person name="Podicherti R."/>
            <person name="Tsui H.-C.T."/>
            <person name="Winkler M.E."/>
        </authorList>
    </citation>
    <scope>NUCLEOTIDE SEQUENCE</scope>
</reference>
<protein>
    <recommendedName>
        <fullName evidence="4">Calcineurin-like phosphoesterase domain-containing protein</fullName>
    </recommendedName>
</protein>
<keyword evidence="2" id="KW-0378">Hydrolase</keyword>
<evidence type="ECO:0000256" key="2">
    <source>
        <dbReference type="ARBA" id="ARBA00022801"/>
    </source>
</evidence>
<evidence type="ECO:0000313" key="5">
    <source>
        <dbReference type="EMBL" id="SUZ84043.1"/>
    </source>
</evidence>
<dbReference type="SUPFAM" id="SSF56300">
    <property type="entry name" value="Metallo-dependent phosphatases"/>
    <property type="match status" value="1"/>
</dbReference>
<feature type="domain" description="Calcineurin-like phosphoesterase" evidence="4">
    <location>
        <begin position="148"/>
        <end position="316"/>
    </location>
</feature>
<gene>
    <name evidence="5" type="ORF">METZ01_LOCUS36897</name>
</gene>
<keyword evidence="1" id="KW-0479">Metal-binding</keyword>
<dbReference type="InterPro" id="IPR051158">
    <property type="entry name" value="Metallophosphoesterase_sf"/>
</dbReference>
<accession>A0A381R375</accession>
<dbReference type="PANTHER" id="PTHR31302">
    <property type="entry name" value="TRANSMEMBRANE PROTEIN WITH METALLOPHOSPHOESTERASE DOMAIN-RELATED"/>
    <property type="match status" value="1"/>
</dbReference>
<feature type="transmembrane region" description="Helical" evidence="3">
    <location>
        <begin position="48"/>
        <end position="66"/>
    </location>
</feature>
<dbReference type="InterPro" id="IPR004843">
    <property type="entry name" value="Calcineurin-like_PHP"/>
</dbReference>
<dbReference type="GO" id="GO:0009245">
    <property type="term" value="P:lipid A biosynthetic process"/>
    <property type="evidence" value="ECO:0007669"/>
    <property type="project" value="TreeGrafter"/>
</dbReference>
<dbReference type="AlphaFoldDB" id="A0A381R375"/>
<dbReference type="GO" id="GO:0046872">
    <property type="term" value="F:metal ion binding"/>
    <property type="evidence" value="ECO:0007669"/>
    <property type="project" value="UniProtKB-KW"/>
</dbReference>
<dbReference type="GO" id="GO:0008758">
    <property type="term" value="F:UDP-2,3-diacylglucosamine hydrolase activity"/>
    <property type="evidence" value="ECO:0007669"/>
    <property type="project" value="TreeGrafter"/>
</dbReference>
<feature type="transmembrane region" description="Helical" evidence="3">
    <location>
        <begin position="72"/>
        <end position="89"/>
    </location>
</feature>
<evidence type="ECO:0000259" key="4">
    <source>
        <dbReference type="Pfam" id="PF00149"/>
    </source>
</evidence>
<name>A0A381R375_9ZZZZ</name>
<organism evidence="5">
    <name type="scientific">marine metagenome</name>
    <dbReference type="NCBI Taxonomy" id="408172"/>
    <lineage>
        <taxon>unclassified sequences</taxon>
        <taxon>metagenomes</taxon>
        <taxon>ecological metagenomes</taxon>
    </lineage>
</organism>
<evidence type="ECO:0000256" key="3">
    <source>
        <dbReference type="SAM" id="Phobius"/>
    </source>
</evidence>
<dbReference type="Pfam" id="PF00149">
    <property type="entry name" value="Metallophos"/>
    <property type="match status" value="1"/>
</dbReference>
<dbReference type="GO" id="GO:0016020">
    <property type="term" value="C:membrane"/>
    <property type="evidence" value="ECO:0007669"/>
    <property type="project" value="GOC"/>
</dbReference>
<dbReference type="EMBL" id="UINC01001578">
    <property type="protein sequence ID" value="SUZ84043.1"/>
    <property type="molecule type" value="Genomic_DNA"/>
</dbReference>
<evidence type="ECO:0000256" key="1">
    <source>
        <dbReference type="ARBA" id="ARBA00022723"/>
    </source>
</evidence>
<dbReference type="PANTHER" id="PTHR31302:SF31">
    <property type="entry name" value="PHOSPHODIESTERASE YAEI"/>
    <property type="match status" value="1"/>
</dbReference>
<keyword evidence="3" id="KW-1133">Transmembrane helix</keyword>
<dbReference type="Gene3D" id="3.60.21.10">
    <property type="match status" value="1"/>
</dbReference>
<keyword evidence="3" id="KW-0812">Transmembrane</keyword>
<dbReference type="InterPro" id="IPR029052">
    <property type="entry name" value="Metallo-depent_PP-like"/>
</dbReference>
<sequence>VGLRIIPYLNLNYNIKIITWCCIALLAALPIIPIILRSKGFEDEVVDWFSWAGYLSLGFFVLTFLAVVTKDFIYLIIGLLTKITAAIGAPSSPTDPGRRDFIQKILSISIVTTTSVSTIAGLYAARKGATIMKTTVPIKGLDKDLSGMTIAQVSDLHIGSTIKKGYVEEVVEQVNRLNPDIIAITGDLVDGSVGYLSKHVEPIKDLHANIGKYFVTGNHEYYSGVDQWLEKTDQYGLTNLIDSHEIITKGSGSITLGGVTDYRSSSIKPEHKSNPATAFYGAPENIPKILLAHQPWSIFDAHKVGADLQLSGHTHGGQFWPFVYAVRMANPYTSGLHDHDGTWIYVNRGTGYWGPPMRLGVESEITLVKLETKKS</sequence>
<feature type="non-terminal residue" evidence="5">
    <location>
        <position position="1"/>
    </location>
</feature>